<dbReference type="InterPro" id="IPR003615">
    <property type="entry name" value="HNH_nuc"/>
</dbReference>
<dbReference type="GO" id="GO:0004519">
    <property type="term" value="F:endonuclease activity"/>
    <property type="evidence" value="ECO:0007669"/>
    <property type="project" value="InterPro"/>
</dbReference>
<dbReference type="GO" id="GO:0003676">
    <property type="term" value="F:nucleic acid binding"/>
    <property type="evidence" value="ECO:0007669"/>
    <property type="project" value="InterPro"/>
</dbReference>
<dbReference type="InterPro" id="IPR013467">
    <property type="entry name" value="HNH78-like"/>
</dbReference>
<accession>A0A0H3G8V4</accession>
<dbReference type="Proteomes" id="UP000001494">
    <property type="component" value="Plasmid pZMOB02"/>
</dbReference>
<keyword evidence="2" id="KW-0614">Plasmid</keyword>
<gene>
    <name evidence="2" type="ordered locus">Zmob_1795</name>
</gene>
<dbReference type="OrthoDB" id="8617719at2"/>
<sequence length="205" mass="23732">MKQIKKTKEPQSFSEWKAKANSDWKPAWENLQNPEKVDILEKLIEDQHGICCYCEARISVESAHIEHIVPRSIDIRKRLSFSNLLASCQKETQKGDPLTCGKSRGDWYDKDFYLNPCDENSRKEIIYLLDGNVTVQNKNFKIFIEKINLNIESKKRARSNVIDIFTDLDTSDAQKILDVWLSEKVYHPYISAALTAAKELCGIEY</sequence>
<reference evidence="2 3" key="1">
    <citation type="journal article" date="2011" name="J. Bacteriol.">
        <title>Genome sequence of the ethanol-producing Zymomonas mobilis subsp. mobilis lectotype strain ATCC 10988.</title>
        <authorList>
            <person name="Pappas K.M."/>
            <person name="Kouvelis V.N."/>
            <person name="Saunders E."/>
            <person name="Brettin T.S."/>
            <person name="Bruce D."/>
            <person name="Detter C."/>
            <person name="Balakireva M."/>
            <person name="Han C.S."/>
            <person name="Savvakis G."/>
            <person name="Kyrpides N.C."/>
            <person name="Typas M.A."/>
        </authorList>
    </citation>
    <scope>NUCLEOTIDE SEQUENCE [LARGE SCALE GENOMIC DNA]</scope>
    <source>
        <strain evidence="3">ATCC 10988 / DSM 424 / CCUG 17860 / LMG 404 / NCIMB 8938 / NRRL B-806 / ZM1</strain>
        <plasmid evidence="2">pZMOB02</plasmid>
    </source>
</reference>
<feature type="domain" description="HNH" evidence="1">
    <location>
        <begin position="51"/>
        <end position="89"/>
    </location>
</feature>
<geneLocation type="plasmid" evidence="2 3">
    <name>pZMOB02</name>
</geneLocation>
<dbReference type="Gene3D" id="1.10.30.50">
    <property type="match status" value="1"/>
</dbReference>
<dbReference type="NCBIfam" id="TIGR02646">
    <property type="entry name" value="retron system putative HNH endonuclease"/>
    <property type="match status" value="1"/>
</dbReference>
<evidence type="ECO:0000313" key="2">
    <source>
        <dbReference type="EMBL" id="AEH63592.1"/>
    </source>
</evidence>
<evidence type="ECO:0000313" key="3">
    <source>
        <dbReference type="Proteomes" id="UP000001494"/>
    </source>
</evidence>
<dbReference type="RefSeq" id="WP_014466451.1">
    <property type="nucleotide sequence ID" value="NC_017183.1"/>
</dbReference>
<protein>
    <recommendedName>
        <fullName evidence="1">HNH domain-containing protein</fullName>
    </recommendedName>
</protein>
<dbReference type="GO" id="GO:0008270">
    <property type="term" value="F:zinc ion binding"/>
    <property type="evidence" value="ECO:0007669"/>
    <property type="project" value="InterPro"/>
</dbReference>
<proteinExistence type="predicted"/>
<dbReference type="HOGENOM" id="CLU_092819_2_0_5"/>
<organism evidence="2 3">
    <name type="scientific">Zymomonas mobilis subsp. mobilis (strain ATCC 10988 / DSM 424 / LMG 404 / NCIMB 8938 / NRRL B-806 / ZM1)</name>
    <dbReference type="NCBI Taxonomy" id="555217"/>
    <lineage>
        <taxon>Bacteria</taxon>
        <taxon>Pseudomonadati</taxon>
        <taxon>Pseudomonadota</taxon>
        <taxon>Alphaproteobacteria</taxon>
        <taxon>Sphingomonadales</taxon>
        <taxon>Zymomonadaceae</taxon>
        <taxon>Zymomonas</taxon>
    </lineage>
</organism>
<dbReference type="AlphaFoldDB" id="A0A0H3G8V4"/>
<dbReference type="InterPro" id="IPR002711">
    <property type="entry name" value="HNH"/>
</dbReference>
<evidence type="ECO:0000259" key="1">
    <source>
        <dbReference type="Pfam" id="PF01844"/>
    </source>
</evidence>
<dbReference type="CDD" id="cd00085">
    <property type="entry name" value="HNHc"/>
    <property type="match status" value="1"/>
</dbReference>
<dbReference type="KEGG" id="zmm:Zmob_1795"/>
<dbReference type="Pfam" id="PF01844">
    <property type="entry name" value="HNH"/>
    <property type="match status" value="1"/>
</dbReference>
<dbReference type="EMBL" id="CP002852">
    <property type="protein sequence ID" value="AEH63592.1"/>
    <property type="molecule type" value="Genomic_DNA"/>
</dbReference>
<name>A0A0H3G8V4_ZYMMA</name>